<dbReference type="SUPFAM" id="SSF109604">
    <property type="entry name" value="HD-domain/PDEase-like"/>
    <property type="match status" value="1"/>
</dbReference>
<comment type="cofactor">
    <cofactor evidence="6">
        <name>a divalent metal cation</name>
        <dbReference type="ChEBI" id="CHEBI:60240"/>
    </cofactor>
    <text evidence="6">Binds 2 divalent metal cations per subunit. Site 1 may preferentially bind zinc ions, while site 2 has a preference for magnesium and/or manganese ions.</text>
</comment>
<dbReference type="GO" id="GO:0007165">
    <property type="term" value="P:signal transduction"/>
    <property type="evidence" value="ECO:0007669"/>
    <property type="project" value="InterPro"/>
</dbReference>
<sequence>MDAIHKNPECVHSDGTKFTCLEDLSIPIFGVWQESSSGNLSGCALVQEAHSHNLWGPMWDFDDAVGAARADWNPVSSLKTIDLTYEQRQIYWNSSSPNGDPSAFLDQCPKEEAQMQCKLKAESLCDIAFDQGFHKYEVNRAITTDAGIGIALMVMVGSLCYAGYNEMVHRDRVKIRLKKQMEDSLSFKQTSAKVAPEGAVPKSMSFRDRRNEEKDEKFFEMLTTESGAKRVGTIRWWDINFMEQEMEDMYRKMVNLEKLSEIRYMIVIGIIVVFAYQYSLLNSRVTINWWLRILLLVYCSLVLPMTYKSNYKRLEVLGELMFSNVMIVGVFIFLLIAYMDKFQGSPTDSFLLMSLVFFFQMIIMYITGIVWFRKFIINFFVSCFYIFISKHSIHDCTGSDEYLGGESDSGVQIENWNAYPLIQIIPDFDSFKYNMSCATKSANFTFLKQTLFVLLLWAMTTYTGYYAELEKRNDFGKKWGLIKNKIEMDQKLKKMMDKQSNQTKQRESLFGEIRDLTFKSPMMKIVSTLDRVKLAVGDDSQILEALNTIETTLRENEDLNKVDIQKQDLNEKDKEFAQFVLSTGGKVASNRDRVRSVPHLLAGSKDKTNVGLLTVVGLPEGATRAGFSLIVDYLVNFEEWSFDILYFNKLANNHPMYFIFMKHMDRFYENYNFDLECMKSFALYVEENYSFNPAAPNPYHTNLHGADVLQTVGCIIKTQFVNTKISGLDKITLLVASMCHDYRHKGVNNAFLVNSGDLLALLHNDSSVLERFHASEMFLLLRGAKSEGEDGVDMNFLKGLSNEDYKQFRSVSIDLILATDLSQGYNYINKFNAYEKKGMAEWGNKPEDVLILMQMCLKVADVSHPTKALGQHKCWSVMITNEFFEQGDLEKKSAMGVSPLCDRVKNFDIPKSQTGFIDFVVSPTIKNASKMLGLTEALENLKGNYKYWSELHKSHTEKGTIQHSFEQLKQQVELIKQDWNSTINEKLAGD</sequence>
<dbReference type="InterPro" id="IPR002073">
    <property type="entry name" value="PDEase_catalytic_dom"/>
</dbReference>
<reference evidence="9" key="1">
    <citation type="submission" date="2022-07" db="EMBL/GenBank/DDBJ databases">
        <title>Genome analysis of Parmales, a sister group of diatoms, reveals the evolutionary specialization of diatoms from phago-mixotrophs to photoautotrophs.</title>
        <authorList>
            <person name="Ban H."/>
            <person name="Sato S."/>
            <person name="Yoshikawa S."/>
            <person name="Kazumasa Y."/>
            <person name="Nakamura Y."/>
            <person name="Ichinomiya M."/>
            <person name="Saitoh K."/>
            <person name="Sato N."/>
            <person name="Blanc-Mathieu R."/>
            <person name="Endo H."/>
            <person name="Kuwata A."/>
            <person name="Ogata H."/>
        </authorList>
    </citation>
    <scope>NUCLEOTIDE SEQUENCE</scope>
</reference>
<evidence type="ECO:0000256" key="7">
    <source>
        <dbReference type="SAM" id="Phobius"/>
    </source>
</evidence>
<feature type="binding site" evidence="4">
    <location>
        <position position="741"/>
    </location>
    <ligand>
        <name>AMP</name>
        <dbReference type="ChEBI" id="CHEBI:456215"/>
    </ligand>
</feature>
<keyword evidence="7" id="KW-0472">Membrane</keyword>
<organism evidence="9 10">
    <name type="scientific">Triparma retinervis</name>
    <dbReference type="NCBI Taxonomy" id="2557542"/>
    <lineage>
        <taxon>Eukaryota</taxon>
        <taxon>Sar</taxon>
        <taxon>Stramenopiles</taxon>
        <taxon>Ochrophyta</taxon>
        <taxon>Bolidophyceae</taxon>
        <taxon>Parmales</taxon>
        <taxon>Triparmaceae</taxon>
        <taxon>Triparma</taxon>
    </lineage>
</organism>
<dbReference type="PROSITE" id="PS51845">
    <property type="entry name" value="PDEASE_I_2"/>
    <property type="match status" value="1"/>
</dbReference>
<comment type="similarity">
    <text evidence="6">Belongs to the cyclic nucleotide phosphodiesterase family.</text>
</comment>
<keyword evidence="2 6" id="KW-0378">Hydrolase</keyword>
<dbReference type="PROSITE" id="PS00126">
    <property type="entry name" value="PDEASE_I_1"/>
    <property type="match status" value="1"/>
</dbReference>
<gene>
    <name evidence="9" type="ORF">TrRE_jg6152</name>
</gene>
<dbReference type="OrthoDB" id="546632at2759"/>
<evidence type="ECO:0000256" key="6">
    <source>
        <dbReference type="RuleBase" id="RU363067"/>
    </source>
</evidence>
<keyword evidence="7" id="KW-0812">Transmembrane</keyword>
<feature type="binding site" evidence="4">
    <location>
        <position position="861"/>
    </location>
    <ligand>
        <name>AMP</name>
        <dbReference type="ChEBI" id="CHEBI:456215"/>
    </ligand>
</feature>
<evidence type="ECO:0000256" key="3">
    <source>
        <dbReference type="PIRSR" id="PIRSR623088-1"/>
    </source>
</evidence>
<dbReference type="GO" id="GO:0046872">
    <property type="term" value="F:metal ion binding"/>
    <property type="evidence" value="ECO:0007669"/>
    <property type="project" value="UniProtKB-KW"/>
</dbReference>
<feature type="binding site" evidence="5">
    <location>
        <position position="740"/>
    </location>
    <ligand>
        <name>Zn(2+)</name>
        <dbReference type="ChEBI" id="CHEBI:29105"/>
        <label>1</label>
    </ligand>
</feature>
<feature type="binding site" evidence="5">
    <location>
        <position position="741"/>
    </location>
    <ligand>
        <name>Zn(2+)</name>
        <dbReference type="ChEBI" id="CHEBI:29105"/>
        <label>2</label>
    </ligand>
</feature>
<feature type="binding site" evidence="4">
    <location>
        <begin position="700"/>
        <end position="704"/>
    </location>
    <ligand>
        <name>AMP</name>
        <dbReference type="ChEBI" id="CHEBI:456215"/>
    </ligand>
</feature>
<feature type="transmembrane region" description="Helical" evidence="7">
    <location>
        <begin position="146"/>
        <end position="164"/>
    </location>
</feature>
<accession>A0A9W7A8U3</accession>
<feature type="binding site" evidence="5">
    <location>
        <position position="741"/>
    </location>
    <ligand>
        <name>Zn(2+)</name>
        <dbReference type="ChEBI" id="CHEBI:29105"/>
        <label>1</label>
    </ligand>
</feature>
<dbReference type="InterPro" id="IPR023088">
    <property type="entry name" value="PDEase"/>
</dbReference>
<dbReference type="InterPro" id="IPR023174">
    <property type="entry name" value="PDEase_CS"/>
</dbReference>
<feature type="transmembrane region" description="Helical" evidence="7">
    <location>
        <begin position="350"/>
        <end position="372"/>
    </location>
</feature>
<evidence type="ECO:0000313" key="10">
    <source>
        <dbReference type="Proteomes" id="UP001165082"/>
    </source>
</evidence>
<keyword evidence="7" id="KW-1133">Transmembrane helix</keyword>
<name>A0A9W7A8U3_9STRA</name>
<dbReference type="InterPro" id="IPR036971">
    <property type="entry name" value="PDEase_catalytic_dom_sf"/>
</dbReference>
<comment type="caution">
    <text evidence="9">The sequence shown here is derived from an EMBL/GenBank/DDBJ whole genome shotgun (WGS) entry which is preliminary data.</text>
</comment>
<keyword evidence="10" id="KW-1185">Reference proteome</keyword>
<feature type="binding site" evidence="4">
    <location>
        <position position="913"/>
    </location>
    <ligand>
        <name>AMP</name>
        <dbReference type="ChEBI" id="CHEBI:456215"/>
    </ligand>
</feature>
<dbReference type="Gene3D" id="1.10.1300.10">
    <property type="entry name" value="3'5'-cyclic nucleotide phosphodiesterase, catalytic domain"/>
    <property type="match status" value="1"/>
</dbReference>
<dbReference type="EC" id="3.1.4.-" evidence="6"/>
<feature type="active site" description="Proton donor" evidence="3">
    <location>
        <position position="700"/>
    </location>
</feature>
<feature type="transmembrane region" description="Helical" evidence="7">
    <location>
        <begin position="287"/>
        <end position="304"/>
    </location>
</feature>
<dbReference type="EMBL" id="BRXZ01001195">
    <property type="protein sequence ID" value="GMH65032.1"/>
    <property type="molecule type" value="Genomic_DNA"/>
</dbReference>
<evidence type="ECO:0000256" key="1">
    <source>
        <dbReference type="ARBA" id="ARBA00022723"/>
    </source>
</evidence>
<feature type="binding site" evidence="5">
    <location>
        <position position="704"/>
    </location>
    <ligand>
        <name>Zn(2+)</name>
        <dbReference type="ChEBI" id="CHEBI:29105"/>
        <label>1</label>
    </ligand>
</feature>
<feature type="transmembrane region" description="Helical" evidence="7">
    <location>
        <begin position="450"/>
        <end position="467"/>
    </location>
</feature>
<feature type="transmembrane region" description="Helical" evidence="7">
    <location>
        <begin position="316"/>
        <end position="338"/>
    </location>
</feature>
<dbReference type="Proteomes" id="UP001165082">
    <property type="component" value="Unassembled WGS sequence"/>
</dbReference>
<dbReference type="AlphaFoldDB" id="A0A9W7A8U3"/>
<dbReference type="PANTHER" id="PTHR11347">
    <property type="entry name" value="CYCLIC NUCLEOTIDE PHOSPHODIESTERASE"/>
    <property type="match status" value="1"/>
</dbReference>
<feature type="transmembrane region" description="Helical" evidence="7">
    <location>
        <begin position="262"/>
        <end position="281"/>
    </location>
</feature>
<keyword evidence="1 5" id="KW-0479">Metal-binding</keyword>
<protein>
    <recommendedName>
        <fullName evidence="6">Phosphodiesterase</fullName>
        <ecNumber evidence="6">3.1.4.-</ecNumber>
    </recommendedName>
</protein>
<feature type="domain" description="PDEase" evidence="8">
    <location>
        <begin position="622"/>
        <end position="955"/>
    </location>
</feature>
<dbReference type="PRINTS" id="PR00387">
    <property type="entry name" value="PDIESTERASE1"/>
</dbReference>
<evidence type="ECO:0000313" key="9">
    <source>
        <dbReference type="EMBL" id="GMH65032.1"/>
    </source>
</evidence>
<proteinExistence type="inferred from homology"/>
<dbReference type="GO" id="GO:0004114">
    <property type="term" value="F:3',5'-cyclic-nucleotide phosphodiesterase activity"/>
    <property type="evidence" value="ECO:0007669"/>
    <property type="project" value="InterPro"/>
</dbReference>
<evidence type="ECO:0000259" key="8">
    <source>
        <dbReference type="PROSITE" id="PS51845"/>
    </source>
</evidence>
<evidence type="ECO:0000256" key="4">
    <source>
        <dbReference type="PIRSR" id="PIRSR623088-2"/>
    </source>
</evidence>
<evidence type="ECO:0000256" key="2">
    <source>
        <dbReference type="ARBA" id="ARBA00022801"/>
    </source>
</evidence>
<feature type="binding site" evidence="5">
    <location>
        <position position="861"/>
    </location>
    <ligand>
        <name>Zn(2+)</name>
        <dbReference type="ChEBI" id="CHEBI:29105"/>
        <label>1</label>
    </ligand>
</feature>
<evidence type="ECO:0000256" key="5">
    <source>
        <dbReference type="PIRSR" id="PIRSR623088-3"/>
    </source>
</evidence>
<dbReference type="Pfam" id="PF00233">
    <property type="entry name" value="PDEase_I"/>
    <property type="match status" value="1"/>
</dbReference>